<comment type="caution">
    <text evidence="1">The sequence shown here is derived from an EMBL/GenBank/DDBJ whole genome shotgun (WGS) entry which is preliminary data.</text>
</comment>
<organism evidence="1 2">
    <name type="scientific">Ferrimonas pelagia</name>
    <dbReference type="NCBI Taxonomy" id="1177826"/>
    <lineage>
        <taxon>Bacteria</taxon>
        <taxon>Pseudomonadati</taxon>
        <taxon>Pseudomonadota</taxon>
        <taxon>Gammaproteobacteria</taxon>
        <taxon>Alteromonadales</taxon>
        <taxon>Ferrimonadaceae</taxon>
        <taxon>Ferrimonas</taxon>
    </lineage>
</organism>
<dbReference type="RefSeq" id="WP_345335344.1">
    <property type="nucleotide sequence ID" value="NZ_BAABJZ010000071.1"/>
</dbReference>
<dbReference type="PROSITE" id="PS51257">
    <property type="entry name" value="PROKAR_LIPOPROTEIN"/>
    <property type="match status" value="1"/>
</dbReference>
<keyword evidence="2" id="KW-1185">Reference proteome</keyword>
<dbReference type="EMBL" id="BAABJZ010000071">
    <property type="protein sequence ID" value="GAA4887448.1"/>
    <property type="molecule type" value="Genomic_DNA"/>
</dbReference>
<dbReference type="Proteomes" id="UP001499988">
    <property type="component" value="Unassembled WGS sequence"/>
</dbReference>
<proteinExistence type="predicted"/>
<name>A0ABP9EWA8_9GAMM</name>
<accession>A0ABP9EWA8</accession>
<evidence type="ECO:0008006" key="3">
    <source>
        <dbReference type="Google" id="ProtNLM"/>
    </source>
</evidence>
<evidence type="ECO:0000313" key="2">
    <source>
        <dbReference type="Proteomes" id="UP001499988"/>
    </source>
</evidence>
<sequence>MKRWIGICVLLLSGCMSIPISTLVKMASFDREAFLALEPEAIAMRITLDKPAPLDLSETRLEFTAVMTDGMERLFPGSVEQQDYRQFEVDAGWFSRGTEPRYQYFLVLDEQGQEAIRTFQRLLAEEDVVSGQFRVNLQPSKALKEPMTATMELQFDQQSGFFTLLDEATIDPKDYLDPDEEEAD</sequence>
<reference evidence="2" key="1">
    <citation type="journal article" date="2019" name="Int. J. Syst. Evol. Microbiol.">
        <title>The Global Catalogue of Microorganisms (GCM) 10K type strain sequencing project: providing services to taxonomists for standard genome sequencing and annotation.</title>
        <authorList>
            <consortium name="The Broad Institute Genomics Platform"/>
            <consortium name="The Broad Institute Genome Sequencing Center for Infectious Disease"/>
            <person name="Wu L."/>
            <person name="Ma J."/>
        </authorList>
    </citation>
    <scope>NUCLEOTIDE SEQUENCE [LARGE SCALE GENOMIC DNA]</scope>
    <source>
        <strain evidence="2">JCM 18401</strain>
    </source>
</reference>
<evidence type="ECO:0000313" key="1">
    <source>
        <dbReference type="EMBL" id="GAA4887448.1"/>
    </source>
</evidence>
<protein>
    <recommendedName>
        <fullName evidence="3">Lipoprotein</fullName>
    </recommendedName>
</protein>
<gene>
    <name evidence="1" type="ORF">GCM10023333_21080</name>
</gene>